<evidence type="ECO:0000256" key="1">
    <source>
        <dbReference type="ARBA" id="ARBA00010060"/>
    </source>
</evidence>
<evidence type="ECO:0000256" key="11">
    <source>
        <dbReference type="SAM" id="MobiDB-lite"/>
    </source>
</evidence>
<dbReference type="InterPro" id="IPR050454">
    <property type="entry name" value="RTT106/SSRP1_HistChap/FACT"/>
</dbReference>
<dbReference type="STRING" id="1684307.A0A316U7C3"/>
<dbReference type="InterPro" id="IPR000969">
    <property type="entry name" value="SSRP1/POB3"/>
</dbReference>
<dbReference type="PANTHER" id="PTHR45849:SF1">
    <property type="entry name" value="FACT COMPLEX SUBUNIT SSRP1"/>
    <property type="match status" value="1"/>
</dbReference>
<comment type="similarity">
    <text evidence="1 10">Belongs to the SSRP1 family.</text>
</comment>
<proteinExistence type="inferred from homology"/>
<reference evidence="13 14" key="1">
    <citation type="journal article" date="2018" name="Mol. Biol. Evol.">
        <title>Broad Genomic Sampling Reveals a Smut Pathogenic Ancestry of the Fungal Clade Ustilaginomycotina.</title>
        <authorList>
            <person name="Kijpornyongpan T."/>
            <person name="Mondo S.J."/>
            <person name="Barry K."/>
            <person name="Sandor L."/>
            <person name="Lee J."/>
            <person name="Lipzen A."/>
            <person name="Pangilinan J."/>
            <person name="LaButti K."/>
            <person name="Hainaut M."/>
            <person name="Henrissat B."/>
            <person name="Grigoriev I.V."/>
            <person name="Spatafora J.W."/>
            <person name="Aime M.C."/>
        </authorList>
    </citation>
    <scope>NUCLEOTIDE SEQUENCE [LARGE SCALE GENOMIC DNA]</scope>
    <source>
        <strain evidence="13 14">MCA 4718</strain>
    </source>
</reference>
<feature type="compositionally biased region" description="Polar residues" evidence="11">
    <location>
        <begin position="167"/>
        <end position="181"/>
    </location>
</feature>
<dbReference type="InterPro" id="IPR048993">
    <property type="entry name" value="SSRP1-like_PH1"/>
</dbReference>
<dbReference type="FunFam" id="2.30.29.30:FF:000514">
    <property type="entry name" value="FACT complex subunit POB3"/>
    <property type="match status" value="1"/>
</dbReference>
<comment type="subcellular location">
    <subcellularLocation>
        <location evidence="10">Nucleus</location>
    </subcellularLocation>
    <subcellularLocation>
        <location evidence="10">Chromosome</location>
    </subcellularLocation>
</comment>
<sequence length="593" mass="65656">MASSSSSVVQFDNVFHNLGTTAGKLRFTQGGLGWKPAGEGSTHTLVASRFKAFQWLKVARGYQLRIVLNEDEDNENEEEDVRRDNFDGFTKDEYDRVASMVRDLYDSSLESVEVSTRGWNWGKAKIEEADVRFYVKDKLAFEMPISHIANSNIAGKTEVSMEFAHPETQQPGSNTGATNGTKPLKKNKGDQLVEMRLHVPGTVEKTGSGSDAEDDDDEEVTAATAFHDAIKRKADIGQLAGDGIVVFKDVLVLTPRGRYDVDMFPTFLRLHGKSYDYKILYQSINRLFLLPKPDEVHVQFVIGLDPPIRQGQTRYPFLVFQFPREEEMDAELNLDEETIQTKYEGKLKKRYEEPTFRIVTNIFKVLSGQKLTAPGSFTSTSDQSSVKCNVKATEGLLYPLDKSILWVSKQPIWISHTDIHQVIFSRVGLGGATAGVTSSKTFDLRVLTRATGQEHTFAAIQRDEYDKLNAHFADKRLRIKNEMNEEGVLGTAAAVAALEQDDSDEDMDDGSDADGREGQRKSKKKASKASKAAAAMAEDDDSDEDDEDFEAPSEDDGGSPSEASSDEGAGSDDGNFSDASEDSDAPKKKKAKK</sequence>
<dbReference type="GO" id="GO:0035101">
    <property type="term" value="C:FACT complex"/>
    <property type="evidence" value="ECO:0007669"/>
    <property type="project" value="TreeGrafter"/>
</dbReference>
<evidence type="ECO:0000256" key="2">
    <source>
        <dbReference type="ARBA" id="ARBA00022454"/>
    </source>
</evidence>
<gene>
    <name evidence="13" type="ORF">BCV69DRAFT_295139</name>
</gene>
<dbReference type="GO" id="GO:0006281">
    <property type="term" value="P:DNA repair"/>
    <property type="evidence" value="ECO:0007669"/>
    <property type="project" value="UniProtKB-KW"/>
</dbReference>
<feature type="compositionally biased region" description="Acidic residues" evidence="11">
    <location>
        <begin position="537"/>
        <end position="557"/>
    </location>
</feature>
<organism evidence="13 14">
    <name type="scientific">Pseudomicrostroma glucosiphilum</name>
    <dbReference type="NCBI Taxonomy" id="1684307"/>
    <lineage>
        <taxon>Eukaryota</taxon>
        <taxon>Fungi</taxon>
        <taxon>Dikarya</taxon>
        <taxon>Basidiomycota</taxon>
        <taxon>Ustilaginomycotina</taxon>
        <taxon>Exobasidiomycetes</taxon>
        <taxon>Microstromatales</taxon>
        <taxon>Microstromatales incertae sedis</taxon>
        <taxon>Pseudomicrostroma</taxon>
    </lineage>
</organism>
<dbReference type="InterPro" id="IPR035417">
    <property type="entry name" value="SSRP1/POB3_N"/>
</dbReference>
<dbReference type="AlphaFoldDB" id="A0A316U7C3"/>
<dbReference type="Pfam" id="PF21103">
    <property type="entry name" value="PH1_SSRP1-like"/>
    <property type="match status" value="1"/>
</dbReference>
<dbReference type="OrthoDB" id="498543at2759"/>
<keyword evidence="14" id="KW-1185">Reference proteome</keyword>
<keyword evidence="4 10" id="KW-0227">DNA damage</keyword>
<dbReference type="InterPro" id="IPR011993">
    <property type="entry name" value="PH-like_dom_sf"/>
</dbReference>
<dbReference type="CDD" id="cd13230">
    <property type="entry name" value="PH1_SSRP1-like"/>
    <property type="match status" value="1"/>
</dbReference>
<evidence type="ECO:0000256" key="5">
    <source>
        <dbReference type="ARBA" id="ARBA00023015"/>
    </source>
</evidence>
<evidence type="ECO:0000256" key="8">
    <source>
        <dbReference type="ARBA" id="ARBA00023242"/>
    </source>
</evidence>
<feature type="domain" description="Histone chaperone RTT106/FACT complex subunit SPT16-like middle" evidence="12">
    <location>
        <begin position="383"/>
        <end position="482"/>
    </location>
</feature>
<dbReference type="Pfam" id="PF17292">
    <property type="entry name" value="POB3_N"/>
    <property type="match status" value="1"/>
</dbReference>
<dbReference type="Gene3D" id="2.30.29.220">
    <property type="entry name" value="Structure-specific recognition protein (SSRP1)"/>
    <property type="match status" value="1"/>
</dbReference>
<keyword evidence="7 10" id="KW-0234">DNA repair</keyword>
<evidence type="ECO:0000256" key="3">
    <source>
        <dbReference type="ARBA" id="ARBA00022705"/>
    </source>
</evidence>
<evidence type="ECO:0000256" key="7">
    <source>
        <dbReference type="ARBA" id="ARBA00023204"/>
    </source>
</evidence>
<evidence type="ECO:0000256" key="6">
    <source>
        <dbReference type="ARBA" id="ARBA00023163"/>
    </source>
</evidence>
<evidence type="ECO:0000259" key="12">
    <source>
        <dbReference type="SMART" id="SM01287"/>
    </source>
</evidence>
<dbReference type="Gene3D" id="2.30.29.30">
    <property type="entry name" value="Pleckstrin-homology domain (PH domain)/Phosphotyrosine-binding domain (PTB)"/>
    <property type="match status" value="2"/>
</dbReference>
<evidence type="ECO:0000256" key="9">
    <source>
        <dbReference type="ARBA" id="ARBA00025370"/>
    </source>
</evidence>
<dbReference type="GeneID" id="37015632"/>
<dbReference type="PRINTS" id="PR00887">
    <property type="entry name" value="SSRCOGNITION"/>
</dbReference>
<dbReference type="Pfam" id="PF08512">
    <property type="entry name" value="Rttp106-like_middle"/>
    <property type="match status" value="1"/>
</dbReference>
<keyword evidence="6 10" id="KW-0804">Transcription</keyword>
<evidence type="ECO:0000313" key="14">
    <source>
        <dbReference type="Proteomes" id="UP000245942"/>
    </source>
</evidence>
<keyword evidence="2 10" id="KW-0158">Chromosome</keyword>
<protein>
    <recommendedName>
        <fullName evidence="10">FACT complex subunit POB3</fullName>
    </recommendedName>
</protein>
<evidence type="ECO:0000256" key="10">
    <source>
        <dbReference type="RuleBase" id="RU364013"/>
    </source>
</evidence>
<dbReference type="FunFam" id="2.30.29.150:FF:000001">
    <property type="entry name" value="Fact complex subunit ssrp1"/>
    <property type="match status" value="1"/>
</dbReference>
<dbReference type="CDD" id="cd13231">
    <property type="entry name" value="PH2_SSRP1-like"/>
    <property type="match status" value="1"/>
</dbReference>
<dbReference type="Gene3D" id="2.30.29.150">
    <property type="match status" value="1"/>
</dbReference>
<feature type="region of interest" description="Disordered" evidence="11">
    <location>
        <begin position="166"/>
        <end position="189"/>
    </location>
</feature>
<dbReference type="GO" id="GO:0003677">
    <property type="term" value="F:DNA binding"/>
    <property type="evidence" value="ECO:0007669"/>
    <property type="project" value="InterPro"/>
</dbReference>
<name>A0A316U7C3_9BASI</name>
<feature type="region of interest" description="Disordered" evidence="11">
    <location>
        <begin position="499"/>
        <end position="593"/>
    </location>
</feature>
<dbReference type="Proteomes" id="UP000245942">
    <property type="component" value="Unassembled WGS sequence"/>
</dbReference>
<dbReference type="PANTHER" id="PTHR45849">
    <property type="entry name" value="FACT COMPLEX SUBUNIT SSRP1"/>
    <property type="match status" value="1"/>
</dbReference>
<accession>A0A316U7C3</accession>
<dbReference type="SMART" id="SM01287">
    <property type="entry name" value="Rtt106"/>
    <property type="match status" value="1"/>
</dbReference>
<dbReference type="InterPro" id="IPR013719">
    <property type="entry name" value="RTT106/SPT16-like_middle_dom"/>
</dbReference>
<dbReference type="EMBL" id="KZ819334">
    <property type="protein sequence ID" value="PWN18845.1"/>
    <property type="molecule type" value="Genomic_DNA"/>
</dbReference>
<dbReference type="InterPro" id="IPR038167">
    <property type="entry name" value="SSRP1_sf"/>
</dbReference>
<dbReference type="Pfam" id="PF03531">
    <property type="entry name" value="SSrecog"/>
    <property type="match status" value="1"/>
</dbReference>
<dbReference type="GO" id="GO:0006260">
    <property type="term" value="P:DNA replication"/>
    <property type="evidence" value="ECO:0007669"/>
    <property type="project" value="UniProtKB-KW"/>
</dbReference>
<dbReference type="RefSeq" id="XP_025346005.1">
    <property type="nucleotide sequence ID" value="XM_025493898.1"/>
</dbReference>
<keyword evidence="8 10" id="KW-0539">Nucleus</keyword>
<keyword evidence="3 10" id="KW-0235">DNA replication</keyword>
<evidence type="ECO:0000256" key="4">
    <source>
        <dbReference type="ARBA" id="ARBA00022763"/>
    </source>
</evidence>
<dbReference type="SUPFAM" id="SSF50729">
    <property type="entry name" value="PH domain-like"/>
    <property type="match status" value="1"/>
</dbReference>
<dbReference type="InterPro" id="IPR024954">
    <property type="entry name" value="SSRP1_DD"/>
</dbReference>
<keyword evidence="5 10" id="KW-0805">Transcription regulation</keyword>
<evidence type="ECO:0000313" key="13">
    <source>
        <dbReference type="EMBL" id="PWN18845.1"/>
    </source>
</evidence>
<dbReference type="GO" id="GO:0031491">
    <property type="term" value="F:nucleosome binding"/>
    <property type="evidence" value="ECO:0007669"/>
    <property type="project" value="TreeGrafter"/>
</dbReference>
<comment type="function">
    <text evidence="9 10">Component of the FACT complex, a general chromatin factor that acts to reorganize nucleosomes. The FACT complex is involved in multiple processes that require DNA as a template such as mRNA elongation, DNA replication and DNA repair. During transcription elongation the FACT complex acts as a histone chaperone that both destabilizes and restores nucleosomal structure. It facilitates the passage of RNA polymerase II and transcription by promoting the dissociation of one histone H2A-H2B dimer from the nucleosome, then subsequently promotes the reestablishment of the nucleosome following the passage of RNA polymerase II.</text>
</comment>
<feature type="compositionally biased region" description="Acidic residues" evidence="11">
    <location>
        <begin position="499"/>
        <end position="512"/>
    </location>
</feature>
<dbReference type="GO" id="GO:0042393">
    <property type="term" value="F:histone binding"/>
    <property type="evidence" value="ECO:0007669"/>
    <property type="project" value="TreeGrafter"/>
</dbReference>